<name>A0A8K0HKJ5_9ROSA</name>
<dbReference type="SMART" id="SM00710">
    <property type="entry name" value="PbH1"/>
    <property type="match status" value="4"/>
</dbReference>
<dbReference type="AlphaFoldDB" id="A0A8K0HKJ5"/>
<sequence length="359" mass="38463">MWKAFLKAWEAVCGAKDSPTLEIPARKAFLLQPTVFAGPCKTSSLHVQLLGKVVAPNTPNAWKQCGSGFWLIFFEVDNLIMDGSGEIDGQGSTWWTTIANGEKTNSNCQRPTALLFNKCENLQLRGLTHVNPPDAHIKIYRSNNARLSNLHIMAPKDSPNTDGIDISESNNVHVQDSVIGTGDDCIAINNGSAYINITNIACGPGHGISVGSLGEYGGFASVQDVRVYNCSFTGTQNGARIKTWQGGSGYAKKISFQKITLRAAENPIIIDQNYCAKDSCNNQTSVEVSDITYSGFQGTCADEKAITFACSTSPGCLNVVMDQINITSVVPGKEIIASCNNVNGTSKDTVPKVPCLSAK</sequence>
<evidence type="ECO:0008006" key="12">
    <source>
        <dbReference type="Google" id="ProtNLM"/>
    </source>
</evidence>
<evidence type="ECO:0000256" key="9">
    <source>
        <dbReference type="RuleBase" id="RU361169"/>
    </source>
</evidence>
<evidence type="ECO:0000256" key="4">
    <source>
        <dbReference type="ARBA" id="ARBA00022525"/>
    </source>
</evidence>
<evidence type="ECO:0000256" key="2">
    <source>
        <dbReference type="ARBA" id="ARBA00008834"/>
    </source>
</evidence>
<keyword evidence="6 9" id="KW-0326">Glycosidase</keyword>
<protein>
    <recommendedName>
        <fullName evidence="12">Polygalacturonase</fullName>
    </recommendedName>
</protein>
<dbReference type="InterPro" id="IPR011050">
    <property type="entry name" value="Pectin_lyase_fold/virulence"/>
</dbReference>
<comment type="similarity">
    <text evidence="2 9">Belongs to the glycosyl hydrolase 28 family.</text>
</comment>
<feature type="active site" evidence="8">
    <location>
        <position position="206"/>
    </location>
</feature>
<evidence type="ECO:0000256" key="3">
    <source>
        <dbReference type="ARBA" id="ARBA00022512"/>
    </source>
</evidence>
<dbReference type="InterPro" id="IPR012334">
    <property type="entry name" value="Pectin_lyas_fold"/>
</dbReference>
<dbReference type="InterPro" id="IPR000743">
    <property type="entry name" value="Glyco_hydro_28"/>
</dbReference>
<dbReference type="GO" id="GO:0004650">
    <property type="term" value="F:polygalacturonase activity"/>
    <property type="evidence" value="ECO:0007669"/>
    <property type="project" value="InterPro"/>
</dbReference>
<dbReference type="Gene3D" id="2.160.20.10">
    <property type="entry name" value="Single-stranded right-handed beta-helix, Pectin lyase-like"/>
    <property type="match status" value="1"/>
</dbReference>
<dbReference type="PANTHER" id="PTHR31375">
    <property type="match status" value="1"/>
</dbReference>
<keyword evidence="7" id="KW-0961">Cell wall biogenesis/degradation</keyword>
<dbReference type="InterPro" id="IPR006626">
    <property type="entry name" value="PbH1"/>
</dbReference>
<organism evidence="10 11">
    <name type="scientific">Rhamnella rubrinervis</name>
    <dbReference type="NCBI Taxonomy" id="2594499"/>
    <lineage>
        <taxon>Eukaryota</taxon>
        <taxon>Viridiplantae</taxon>
        <taxon>Streptophyta</taxon>
        <taxon>Embryophyta</taxon>
        <taxon>Tracheophyta</taxon>
        <taxon>Spermatophyta</taxon>
        <taxon>Magnoliopsida</taxon>
        <taxon>eudicotyledons</taxon>
        <taxon>Gunneridae</taxon>
        <taxon>Pentapetalae</taxon>
        <taxon>rosids</taxon>
        <taxon>fabids</taxon>
        <taxon>Rosales</taxon>
        <taxon>Rhamnaceae</taxon>
        <taxon>rhamnoid group</taxon>
        <taxon>Rhamneae</taxon>
        <taxon>Rhamnella</taxon>
    </lineage>
</organism>
<keyword evidence="4" id="KW-0964">Secreted</keyword>
<reference evidence="10" key="1">
    <citation type="submission" date="2020-03" db="EMBL/GenBank/DDBJ databases">
        <title>A high-quality chromosome-level genome assembly of a woody plant with both climbing and erect habits, Rhamnella rubrinervis.</title>
        <authorList>
            <person name="Lu Z."/>
            <person name="Yang Y."/>
            <person name="Zhu X."/>
            <person name="Sun Y."/>
        </authorList>
    </citation>
    <scope>NUCLEOTIDE SEQUENCE</scope>
    <source>
        <strain evidence="10">BYM</strain>
        <tissue evidence="10">Leaf</tissue>
    </source>
</reference>
<accession>A0A8K0HKJ5</accession>
<dbReference type="GO" id="GO:0071555">
    <property type="term" value="P:cell wall organization"/>
    <property type="evidence" value="ECO:0007669"/>
    <property type="project" value="UniProtKB-KW"/>
</dbReference>
<evidence type="ECO:0000313" key="10">
    <source>
        <dbReference type="EMBL" id="KAF3453390.1"/>
    </source>
</evidence>
<evidence type="ECO:0000313" key="11">
    <source>
        <dbReference type="Proteomes" id="UP000796880"/>
    </source>
</evidence>
<comment type="subcellular location">
    <subcellularLocation>
        <location evidence="1">Secreted</location>
        <location evidence="1">Cell wall</location>
    </subcellularLocation>
</comment>
<keyword evidence="3" id="KW-0134">Cell wall</keyword>
<gene>
    <name evidence="10" type="ORF">FNV43_RR03830</name>
</gene>
<keyword evidence="5 9" id="KW-0378">Hydrolase</keyword>
<dbReference type="SUPFAM" id="SSF51126">
    <property type="entry name" value="Pectin lyase-like"/>
    <property type="match status" value="1"/>
</dbReference>
<dbReference type="OrthoDB" id="187139at2759"/>
<evidence type="ECO:0000256" key="6">
    <source>
        <dbReference type="ARBA" id="ARBA00023295"/>
    </source>
</evidence>
<keyword evidence="11" id="KW-1185">Reference proteome</keyword>
<comment type="caution">
    <text evidence="10">The sequence shown here is derived from an EMBL/GenBank/DDBJ whole genome shotgun (WGS) entry which is preliminary data.</text>
</comment>
<dbReference type="GO" id="GO:0005975">
    <property type="term" value="P:carbohydrate metabolic process"/>
    <property type="evidence" value="ECO:0007669"/>
    <property type="project" value="InterPro"/>
</dbReference>
<dbReference type="Pfam" id="PF00295">
    <property type="entry name" value="Glyco_hydro_28"/>
    <property type="match status" value="1"/>
</dbReference>
<dbReference type="EMBL" id="VOIH02000002">
    <property type="protein sequence ID" value="KAF3453390.1"/>
    <property type="molecule type" value="Genomic_DNA"/>
</dbReference>
<proteinExistence type="inferred from homology"/>
<evidence type="ECO:0000256" key="8">
    <source>
        <dbReference type="PROSITE-ProRule" id="PRU10052"/>
    </source>
</evidence>
<evidence type="ECO:0000256" key="7">
    <source>
        <dbReference type="ARBA" id="ARBA00023316"/>
    </source>
</evidence>
<evidence type="ECO:0000256" key="1">
    <source>
        <dbReference type="ARBA" id="ARBA00004191"/>
    </source>
</evidence>
<dbReference type="PROSITE" id="PS00502">
    <property type="entry name" value="POLYGALACTURONASE"/>
    <property type="match status" value="1"/>
</dbReference>
<evidence type="ECO:0000256" key="5">
    <source>
        <dbReference type="ARBA" id="ARBA00022801"/>
    </source>
</evidence>
<dbReference type="Proteomes" id="UP000796880">
    <property type="component" value="Unassembled WGS sequence"/>
</dbReference>